<feature type="compositionally biased region" description="Basic and acidic residues" evidence="1">
    <location>
        <begin position="146"/>
        <end position="167"/>
    </location>
</feature>
<dbReference type="AlphaFoldDB" id="A9KL26"/>
<dbReference type="InterPro" id="IPR036514">
    <property type="entry name" value="SGNH_hydro_sf"/>
</dbReference>
<feature type="region of interest" description="Disordered" evidence="1">
    <location>
        <begin position="84"/>
        <end position="179"/>
    </location>
</feature>
<keyword evidence="2" id="KW-0812">Transmembrane</keyword>
<gene>
    <name evidence="4" type="ordered locus">Cphy_3828</name>
</gene>
<dbReference type="EMBL" id="CP000885">
    <property type="protein sequence ID" value="ABX44175.1"/>
    <property type="molecule type" value="Genomic_DNA"/>
</dbReference>
<keyword evidence="2" id="KW-1133">Transmembrane helix</keyword>
<dbReference type="SUPFAM" id="SSF52266">
    <property type="entry name" value="SGNH hydrolase"/>
    <property type="match status" value="1"/>
</dbReference>
<dbReference type="STRING" id="357809.Cphy_3828"/>
<feature type="transmembrane region" description="Helical" evidence="2">
    <location>
        <begin position="21"/>
        <end position="39"/>
    </location>
</feature>
<organism evidence="4 5">
    <name type="scientific">Lachnoclostridium phytofermentans (strain ATCC 700394 / DSM 18823 / ISDg)</name>
    <name type="common">Clostridium phytofermentans</name>
    <dbReference type="NCBI Taxonomy" id="357809"/>
    <lineage>
        <taxon>Bacteria</taxon>
        <taxon>Bacillati</taxon>
        <taxon>Bacillota</taxon>
        <taxon>Clostridia</taxon>
        <taxon>Lachnospirales</taxon>
        <taxon>Lachnospiraceae</taxon>
    </lineage>
</organism>
<dbReference type="CDD" id="cd01841">
    <property type="entry name" value="NnaC_like"/>
    <property type="match status" value="1"/>
</dbReference>
<evidence type="ECO:0000313" key="5">
    <source>
        <dbReference type="Proteomes" id="UP000000370"/>
    </source>
</evidence>
<protein>
    <submittedName>
        <fullName evidence="4">Lipolytic protein G-D-S-L family</fullName>
    </submittedName>
</protein>
<dbReference type="Gene3D" id="3.40.50.1110">
    <property type="entry name" value="SGNH hydrolase"/>
    <property type="match status" value="1"/>
</dbReference>
<dbReference type="RefSeq" id="WP_012201823.1">
    <property type="nucleotide sequence ID" value="NC_010001.1"/>
</dbReference>
<feature type="compositionally biased region" description="Low complexity" evidence="1">
    <location>
        <begin position="129"/>
        <end position="145"/>
    </location>
</feature>
<proteinExistence type="predicted"/>
<name>A9KL26_LACP7</name>
<evidence type="ECO:0000313" key="4">
    <source>
        <dbReference type="EMBL" id="ABX44175.1"/>
    </source>
</evidence>
<dbReference type="KEGG" id="cpy:Cphy_3828"/>
<dbReference type="eggNOG" id="COG2755">
    <property type="taxonomic scope" value="Bacteria"/>
</dbReference>
<evidence type="ECO:0000259" key="3">
    <source>
        <dbReference type="Pfam" id="PF13472"/>
    </source>
</evidence>
<evidence type="ECO:0000256" key="1">
    <source>
        <dbReference type="SAM" id="MobiDB-lite"/>
    </source>
</evidence>
<keyword evidence="2" id="KW-0472">Membrane</keyword>
<dbReference type="HOGENOM" id="CLU_737130_0_0_9"/>
<evidence type="ECO:0000256" key="2">
    <source>
        <dbReference type="SAM" id="Phobius"/>
    </source>
</evidence>
<reference evidence="5" key="1">
    <citation type="submission" date="2007-11" db="EMBL/GenBank/DDBJ databases">
        <title>Complete genome sequence of Clostridium phytofermentans ISDg.</title>
        <authorList>
            <person name="Leschine S.B."/>
            <person name="Warnick T.A."/>
            <person name="Blanchard J.L."/>
            <person name="Schnell D.J."/>
            <person name="Petit E.L."/>
            <person name="LaTouf W.G."/>
            <person name="Copeland A."/>
            <person name="Lucas S."/>
            <person name="Lapidus A."/>
            <person name="Barry K."/>
            <person name="Glavina del Rio T."/>
            <person name="Dalin E."/>
            <person name="Tice H."/>
            <person name="Pitluck S."/>
            <person name="Kiss H."/>
            <person name="Brettin T."/>
            <person name="Bruce D."/>
            <person name="Detter J.C."/>
            <person name="Han C."/>
            <person name="Kuske C."/>
            <person name="Schmutz J."/>
            <person name="Larimer F."/>
            <person name="Land M."/>
            <person name="Hauser L."/>
            <person name="Kyrpides N."/>
            <person name="Kim E.A."/>
            <person name="Richardson P."/>
        </authorList>
    </citation>
    <scope>NUCLEOTIDE SEQUENCE [LARGE SCALE GENOMIC DNA]</scope>
    <source>
        <strain evidence="5">ATCC 700394 / DSM 18823 / ISDg</strain>
    </source>
</reference>
<keyword evidence="5" id="KW-1185">Reference proteome</keyword>
<dbReference type="InterPro" id="IPR013830">
    <property type="entry name" value="SGNH_hydro"/>
</dbReference>
<accession>A9KL26</accession>
<feature type="domain" description="SGNH hydrolase-type esterase" evidence="3">
    <location>
        <begin position="190"/>
        <end position="355"/>
    </location>
</feature>
<dbReference type="OrthoDB" id="1650541at2"/>
<sequence precursor="true">MDTYREQLKKRNRKKRNTRGKRVIYAISVTGMLSLSIYLCLSQGGSSGFGARAANSHRAETNIELGKYNVGLGNDLYKPSETASQINETGENKNPIDMSTGGDKKDKSDGADLEDTKGDIEEKKEDLANNQTDTNTEESNSNNTDDSSKENVKNDKATEDENSKKDTSEDEKSEDKNSEFENDFFNNTIFIGDSRTEGLGQFGGVKNAKFYTYRGLQVNTAMKKDYITLDNKQKGNVLDAARQTSFSKAYVMFGLNELGWDSLKIFIEDYRDIIKGLRIIEPNCEIIIQANYPVTKKLNDGDKVFNNTNIKKYNDLIKEMADEEGVEYIDLYSFFANKDGNLPDEATSDGIHLNPSYFKDWKHCLIDFGSGNTEM</sequence>
<feature type="compositionally biased region" description="Basic and acidic residues" evidence="1">
    <location>
        <begin position="102"/>
        <end position="127"/>
    </location>
</feature>
<dbReference type="Pfam" id="PF13472">
    <property type="entry name" value="Lipase_GDSL_2"/>
    <property type="match status" value="1"/>
</dbReference>
<dbReference type="Proteomes" id="UP000000370">
    <property type="component" value="Chromosome"/>
</dbReference>